<protein>
    <submittedName>
        <fullName evidence="2">MerC domain-containing protein</fullName>
    </submittedName>
</protein>
<keyword evidence="1" id="KW-0472">Membrane</keyword>
<feature type="transmembrane region" description="Helical" evidence="1">
    <location>
        <begin position="40"/>
        <end position="61"/>
    </location>
</feature>
<sequence>MSDRLGIFFSGLCFVHCLATPILLIFLGTNSLVSTLETPFFHQLLLLPVLTMAIFQGYYAWKNPQAKLSRVLLPLGCLAVVIAQFFHGPIEILLTVIGSLTLISGHFFHLKHEHCAGQS</sequence>
<accession>A0A432Z0I7</accession>
<reference evidence="3" key="1">
    <citation type="journal article" date="2018" name="Front. Microbiol.">
        <title>Genome-Based Analysis Reveals the Taxonomy and Diversity of the Family Idiomarinaceae.</title>
        <authorList>
            <person name="Liu Y."/>
            <person name="Lai Q."/>
            <person name="Shao Z."/>
        </authorList>
    </citation>
    <scope>NUCLEOTIDE SEQUENCE [LARGE SCALE GENOMIC DNA]</scope>
    <source>
        <strain evidence="3">R22</strain>
    </source>
</reference>
<comment type="caution">
    <text evidence="2">The sequence shown here is derived from an EMBL/GenBank/DDBJ whole genome shotgun (WGS) entry which is preliminary data.</text>
</comment>
<feature type="transmembrane region" description="Helical" evidence="1">
    <location>
        <begin position="7"/>
        <end position="28"/>
    </location>
</feature>
<keyword evidence="1" id="KW-0812">Transmembrane</keyword>
<evidence type="ECO:0000256" key="1">
    <source>
        <dbReference type="SAM" id="Phobius"/>
    </source>
</evidence>
<organism evidence="2 3">
    <name type="scientific">Idiomarina ramblicola</name>
    <dbReference type="NCBI Taxonomy" id="263724"/>
    <lineage>
        <taxon>Bacteria</taxon>
        <taxon>Pseudomonadati</taxon>
        <taxon>Pseudomonadota</taxon>
        <taxon>Gammaproteobacteria</taxon>
        <taxon>Alteromonadales</taxon>
        <taxon>Idiomarinaceae</taxon>
        <taxon>Idiomarina</taxon>
    </lineage>
</organism>
<gene>
    <name evidence="2" type="ORF">CWI78_07175</name>
</gene>
<feature type="transmembrane region" description="Helical" evidence="1">
    <location>
        <begin position="92"/>
        <end position="110"/>
    </location>
</feature>
<evidence type="ECO:0000313" key="3">
    <source>
        <dbReference type="Proteomes" id="UP000288058"/>
    </source>
</evidence>
<feature type="transmembrane region" description="Helical" evidence="1">
    <location>
        <begin position="68"/>
        <end position="86"/>
    </location>
</feature>
<dbReference type="GO" id="GO:0016020">
    <property type="term" value="C:membrane"/>
    <property type="evidence" value="ECO:0007669"/>
    <property type="project" value="InterPro"/>
</dbReference>
<keyword evidence="3" id="KW-1185">Reference proteome</keyword>
<dbReference type="InterPro" id="IPR004891">
    <property type="entry name" value="Mercury-R_MerC"/>
</dbReference>
<evidence type="ECO:0000313" key="2">
    <source>
        <dbReference type="EMBL" id="RUO69700.1"/>
    </source>
</evidence>
<dbReference type="RefSeq" id="WP_126781649.1">
    <property type="nucleotide sequence ID" value="NZ_PIQC01000004.1"/>
</dbReference>
<dbReference type="AlphaFoldDB" id="A0A432Z0I7"/>
<dbReference type="GO" id="GO:0015097">
    <property type="term" value="F:mercury ion transmembrane transporter activity"/>
    <property type="evidence" value="ECO:0007669"/>
    <property type="project" value="InterPro"/>
</dbReference>
<dbReference type="Pfam" id="PF03203">
    <property type="entry name" value="MerC"/>
    <property type="match status" value="1"/>
</dbReference>
<keyword evidence="1" id="KW-1133">Transmembrane helix</keyword>
<dbReference type="OrthoDB" id="34373at2"/>
<proteinExistence type="predicted"/>
<dbReference type="Proteomes" id="UP000288058">
    <property type="component" value="Unassembled WGS sequence"/>
</dbReference>
<dbReference type="EMBL" id="PIQC01000004">
    <property type="protein sequence ID" value="RUO69700.1"/>
    <property type="molecule type" value="Genomic_DNA"/>
</dbReference>
<name>A0A432Z0I7_9GAMM</name>